<feature type="compositionally biased region" description="Low complexity" evidence="1">
    <location>
        <begin position="1"/>
        <end position="10"/>
    </location>
</feature>
<evidence type="ECO:0000256" key="1">
    <source>
        <dbReference type="SAM" id="MobiDB-lite"/>
    </source>
</evidence>
<gene>
    <name evidence="2" type="ORF">SAMN05660324_1478</name>
</gene>
<evidence type="ECO:0000313" key="2">
    <source>
        <dbReference type="EMBL" id="SDF97684.1"/>
    </source>
</evidence>
<evidence type="ECO:0000313" key="3">
    <source>
        <dbReference type="Proteomes" id="UP000198863"/>
    </source>
</evidence>
<reference evidence="3" key="1">
    <citation type="submission" date="2016-10" db="EMBL/GenBank/DDBJ databases">
        <authorList>
            <person name="Varghese N."/>
            <person name="Submissions S."/>
        </authorList>
    </citation>
    <scope>NUCLEOTIDE SEQUENCE [LARGE SCALE GENOMIC DNA]</scope>
    <source>
        <strain evidence="3">DSM 44526</strain>
    </source>
</reference>
<keyword evidence="3" id="KW-1185">Reference proteome</keyword>
<accession>A0A1G7QGP4</accession>
<dbReference type="EMBL" id="FNCF01000002">
    <property type="protein sequence ID" value="SDF97684.1"/>
    <property type="molecule type" value="Genomic_DNA"/>
</dbReference>
<dbReference type="Proteomes" id="UP000198863">
    <property type="component" value="Unassembled WGS sequence"/>
</dbReference>
<protein>
    <submittedName>
        <fullName evidence="2">Uncharacterized protein</fullName>
    </submittedName>
</protein>
<name>A0A1G7QGP4_9ACTN</name>
<feature type="region of interest" description="Disordered" evidence="1">
    <location>
        <begin position="1"/>
        <end position="20"/>
    </location>
</feature>
<organism evidence="2 3">
    <name type="scientific">Klenkia brasiliensis</name>
    <dbReference type="NCBI Taxonomy" id="333142"/>
    <lineage>
        <taxon>Bacteria</taxon>
        <taxon>Bacillati</taxon>
        <taxon>Actinomycetota</taxon>
        <taxon>Actinomycetes</taxon>
        <taxon>Geodermatophilales</taxon>
        <taxon>Geodermatophilaceae</taxon>
        <taxon>Klenkia</taxon>
    </lineage>
</organism>
<dbReference type="AlphaFoldDB" id="A0A1G7QGP4"/>
<proteinExistence type="predicted"/>
<sequence length="234" mass="23360">MTRVPVTGPAVPGPASPPARTDAATLDALHVDAGGGGLVLGPDPDGELVQLDLFRPEPVSVVLVAPVPLAVVLVLRSLALGADVAVETTRPGGWSAVGSLATGRPDAVVVAGRVGPQPPGTLLVPRLLVVDGESGAADAHRLGAWSAQLTVAGTAGRWNTAGLGSADVTVVQGLPLAQAAAVGRALGLADGEAVLGGRDPDDVVLVSRGEVRCARVRPTSVERWLLGAAAERRG</sequence>